<dbReference type="Pfam" id="PF01527">
    <property type="entry name" value="HTH_Tnp_1"/>
    <property type="match status" value="1"/>
</dbReference>
<organism evidence="1 2">
    <name type="scientific">Deinococcus peraridilitoris (strain DSM 19664 / LMG 22246 / CIP 109416 / KR-200)</name>
    <dbReference type="NCBI Taxonomy" id="937777"/>
    <lineage>
        <taxon>Bacteria</taxon>
        <taxon>Thermotogati</taxon>
        <taxon>Deinococcota</taxon>
        <taxon>Deinococci</taxon>
        <taxon>Deinococcales</taxon>
        <taxon>Deinococcaceae</taxon>
        <taxon>Deinococcus</taxon>
    </lineage>
</organism>
<dbReference type="SUPFAM" id="SSF46689">
    <property type="entry name" value="Homeodomain-like"/>
    <property type="match status" value="1"/>
</dbReference>
<dbReference type="GO" id="GO:0003677">
    <property type="term" value="F:DNA binding"/>
    <property type="evidence" value="ECO:0007669"/>
    <property type="project" value="InterPro"/>
</dbReference>
<dbReference type="PATRIC" id="fig|937777.3.peg.3856"/>
<keyword evidence="2" id="KW-1185">Reference proteome</keyword>
<protein>
    <submittedName>
        <fullName evidence="1">Transposase</fullName>
    </submittedName>
</protein>
<keyword evidence="1" id="KW-0614">Plasmid</keyword>
<dbReference type="PANTHER" id="PTHR33609:SF1">
    <property type="entry name" value="TRANSPOSASE"/>
    <property type="match status" value="1"/>
</dbReference>
<dbReference type="GO" id="GO:0006313">
    <property type="term" value="P:DNA transposition"/>
    <property type="evidence" value="ECO:0007669"/>
    <property type="project" value="InterPro"/>
</dbReference>
<dbReference type="HOGENOM" id="CLU_027402_34_1_0"/>
<dbReference type="EMBL" id="CP003383">
    <property type="protein sequence ID" value="AFZ69264.1"/>
    <property type="molecule type" value="Genomic_DNA"/>
</dbReference>
<dbReference type="Gene3D" id="1.10.10.60">
    <property type="entry name" value="Homeodomain-like"/>
    <property type="match status" value="1"/>
</dbReference>
<dbReference type="InterPro" id="IPR052546">
    <property type="entry name" value="Transposase_8_domain"/>
</dbReference>
<dbReference type="GO" id="GO:0004803">
    <property type="term" value="F:transposase activity"/>
    <property type="evidence" value="ECO:0007669"/>
    <property type="project" value="InterPro"/>
</dbReference>
<proteinExistence type="predicted"/>
<evidence type="ECO:0000313" key="1">
    <source>
        <dbReference type="EMBL" id="AFZ69264.1"/>
    </source>
</evidence>
<dbReference type="InterPro" id="IPR002514">
    <property type="entry name" value="Transposase_8"/>
</dbReference>
<accession>L0A735</accession>
<reference evidence="2" key="1">
    <citation type="submission" date="2012-03" db="EMBL/GenBank/DDBJ databases">
        <title>Complete sequence of plasmid 1 of Deinococcus peraridilitoris DSM 19664.</title>
        <authorList>
            <person name="Lucas S."/>
            <person name="Copeland A."/>
            <person name="Lapidus A."/>
            <person name="Glavina del Rio T."/>
            <person name="Dalin E."/>
            <person name="Tice H."/>
            <person name="Bruce D."/>
            <person name="Goodwin L."/>
            <person name="Pitluck S."/>
            <person name="Peters L."/>
            <person name="Mikhailova N."/>
            <person name="Lu M."/>
            <person name="Kyrpides N."/>
            <person name="Mavromatis K."/>
            <person name="Ivanova N."/>
            <person name="Brettin T."/>
            <person name="Detter J.C."/>
            <person name="Han C."/>
            <person name="Larimer F."/>
            <person name="Land M."/>
            <person name="Hauser L."/>
            <person name="Markowitz V."/>
            <person name="Cheng J.-F."/>
            <person name="Hugenholtz P."/>
            <person name="Woyke T."/>
            <person name="Wu D."/>
            <person name="Pukall R."/>
            <person name="Steenblock K."/>
            <person name="Brambilla E."/>
            <person name="Klenk H.-P."/>
            <person name="Eisen J.A."/>
        </authorList>
    </citation>
    <scope>NUCLEOTIDE SEQUENCE [LARGE SCALE GENOMIC DNA]</scope>
    <source>
        <strain evidence="2">DSM 19664 / LMG 22246 / CIP 109416 / KR-200</strain>
        <plasmid evidence="2">Plasmid pDEIPE01</plasmid>
    </source>
</reference>
<dbReference type="InterPro" id="IPR009057">
    <property type="entry name" value="Homeodomain-like_sf"/>
</dbReference>
<gene>
    <name evidence="1" type="ordered locus">Deipe_3844</name>
</gene>
<geneLocation type="plasmid" evidence="1 2">
    <name>pDEIPE01</name>
</geneLocation>
<name>L0A735_DEIPD</name>
<dbReference type="Proteomes" id="UP000010467">
    <property type="component" value="Plasmid pDEIPE01"/>
</dbReference>
<evidence type="ECO:0000313" key="2">
    <source>
        <dbReference type="Proteomes" id="UP000010467"/>
    </source>
</evidence>
<dbReference type="AlphaFoldDB" id="L0A735"/>
<dbReference type="KEGG" id="dpd:Deipe_3844"/>
<sequence length="102" mass="11836">MTKTRTQQKYSEEKILEILNLIEGGKSVSEVGRTYGISTKTIYFWRNKYSGMQPDEMKRLKYLEDENARLKKLVADMALDNAMLKDALGKRPKAERSSASRW</sequence>
<dbReference type="PANTHER" id="PTHR33609">
    <property type="entry name" value="LOW CALCIUM RESPONSE LOCUS PROTEIN S"/>
    <property type="match status" value="1"/>
</dbReference>